<organism evidence="1 2">
    <name type="scientific">Albibacterium bauzanense</name>
    <dbReference type="NCBI Taxonomy" id="653929"/>
    <lineage>
        <taxon>Bacteria</taxon>
        <taxon>Pseudomonadati</taxon>
        <taxon>Bacteroidota</taxon>
        <taxon>Sphingobacteriia</taxon>
        <taxon>Sphingobacteriales</taxon>
        <taxon>Sphingobacteriaceae</taxon>
        <taxon>Albibacterium</taxon>
    </lineage>
</organism>
<dbReference type="AlphaFoldDB" id="A0A4R1LW73"/>
<evidence type="ECO:0000313" key="1">
    <source>
        <dbReference type="EMBL" id="TCK83112.1"/>
    </source>
</evidence>
<accession>A0A4R1LW73</accession>
<sequence length="86" mass="9738">MKLPVIKHLTQFIEDNDEDFVIETIETLESIIDAPGLKDEELDVIGELLSNMYGALEVDKLIKNEGMDKKEALNSFMKRVLGSIDK</sequence>
<dbReference type="RefSeq" id="WP_132223723.1">
    <property type="nucleotide sequence ID" value="NZ_SMGO01000002.1"/>
</dbReference>
<comment type="caution">
    <text evidence="1">The sequence shown here is derived from an EMBL/GenBank/DDBJ whole genome shotgun (WGS) entry which is preliminary data.</text>
</comment>
<name>A0A4R1LW73_9SPHI</name>
<gene>
    <name evidence="1" type="ORF">C8N28_1699</name>
</gene>
<keyword evidence="2" id="KW-1185">Reference proteome</keyword>
<evidence type="ECO:0000313" key="2">
    <source>
        <dbReference type="Proteomes" id="UP000294616"/>
    </source>
</evidence>
<dbReference type="InterPro" id="IPR053810">
    <property type="entry name" value="DUF6952"/>
</dbReference>
<protein>
    <submittedName>
        <fullName evidence="1">Uncharacterized protein</fullName>
    </submittedName>
</protein>
<reference evidence="1 2" key="1">
    <citation type="submission" date="2019-03" db="EMBL/GenBank/DDBJ databases">
        <title>Genomic Encyclopedia of Archaeal and Bacterial Type Strains, Phase II (KMG-II): from individual species to whole genera.</title>
        <authorList>
            <person name="Goeker M."/>
        </authorList>
    </citation>
    <scope>NUCLEOTIDE SEQUENCE [LARGE SCALE GENOMIC DNA]</scope>
    <source>
        <strain evidence="1 2">DSM 22554</strain>
    </source>
</reference>
<dbReference type="OrthoDB" id="1149088at2"/>
<proteinExistence type="predicted"/>
<dbReference type="EMBL" id="SMGO01000002">
    <property type="protein sequence ID" value="TCK83112.1"/>
    <property type="molecule type" value="Genomic_DNA"/>
</dbReference>
<dbReference type="Pfam" id="PF22264">
    <property type="entry name" value="DUF6952"/>
    <property type="match status" value="1"/>
</dbReference>
<dbReference type="Proteomes" id="UP000294616">
    <property type="component" value="Unassembled WGS sequence"/>
</dbReference>